<dbReference type="InterPro" id="IPR050592">
    <property type="entry name" value="GDSL_lipolytic_enzyme"/>
</dbReference>
<evidence type="ECO:0000313" key="4">
    <source>
        <dbReference type="Proteomes" id="UP000256964"/>
    </source>
</evidence>
<dbReference type="Pfam" id="PF00657">
    <property type="entry name" value="Lipase_GDSL"/>
    <property type="match status" value="1"/>
</dbReference>
<dbReference type="AlphaFoldDB" id="A0A371CJ91"/>
<protein>
    <recommendedName>
        <fullName evidence="5">GDSL lipase/acylhydrolase</fullName>
    </recommendedName>
</protein>
<name>A0A371CJ91_9APHY</name>
<dbReference type="STRING" id="139420.A0A371CJ91"/>
<accession>A0A371CJ91</accession>
<keyword evidence="4" id="KW-1185">Reference proteome</keyword>
<dbReference type="PANTHER" id="PTHR45642">
    <property type="entry name" value="GDSL ESTERASE/LIPASE EXL3"/>
    <property type="match status" value="1"/>
</dbReference>
<organism evidence="3 4">
    <name type="scientific">Lentinus brumalis</name>
    <dbReference type="NCBI Taxonomy" id="2498619"/>
    <lineage>
        <taxon>Eukaryota</taxon>
        <taxon>Fungi</taxon>
        <taxon>Dikarya</taxon>
        <taxon>Basidiomycota</taxon>
        <taxon>Agaricomycotina</taxon>
        <taxon>Agaricomycetes</taxon>
        <taxon>Polyporales</taxon>
        <taxon>Polyporaceae</taxon>
        <taxon>Lentinus</taxon>
    </lineage>
</organism>
<dbReference type="InterPro" id="IPR036514">
    <property type="entry name" value="SGNH_hydro_sf"/>
</dbReference>
<dbReference type="SUPFAM" id="SSF52266">
    <property type="entry name" value="SGNH hydrolase"/>
    <property type="match status" value="1"/>
</dbReference>
<evidence type="ECO:0000256" key="2">
    <source>
        <dbReference type="SAM" id="SignalP"/>
    </source>
</evidence>
<reference evidence="3 4" key="1">
    <citation type="journal article" date="2018" name="Biotechnol. Biofuels">
        <title>Integrative visual omics of the white-rot fungus Polyporus brumalis exposes the biotechnological potential of its oxidative enzymes for delignifying raw plant biomass.</title>
        <authorList>
            <person name="Miyauchi S."/>
            <person name="Rancon A."/>
            <person name="Drula E."/>
            <person name="Hage H."/>
            <person name="Chaduli D."/>
            <person name="Favel A."/>
            <person name="Grisel S."/>
            <person name="Henrissat B."/>
            <person name="Herpoel-Gimbert I."/>
            <person name="Ruiz-Duenas F.J."/>
            <person name="Chevret D."/>
            <person name="Hainaut M."/>
            <person name="Lin J."/>
            <person name="Wang M."/>
            <person name="Pangilinan J."/>
            <person name="Lipzen A."/>
            <person name="Lesage-Meessen L."/>
            <person name="Navarro D."/>
            <person name="Riley R."/>
            <person name="Grigoriev I.V."/>
            <person name="Zhou S."/>
            <person name="Raouche S."/>
            <person name="Rosso M.N."/>
        </authorList>
    </citation>
    <scope>NUCLEOTIDE SEQUENCE [LARGE SCALE GENOMIC DNA]</scope>
    <source>
        <strain evidence="3 4">BRFM 1820</strain>
    </source>
</reference>
<proteinExistence type="predicted"/>
<dbReference type="InterPro" id="IPR001087">
    <property type="entry name" value="GDSL"/>
</dbReference>
<evidence type="ECO:0000256" key="1">
    <source>
        <dbReference type="ARBA" id="ARBA00022729"/>
    </source>
</evidence>
<feature type="signal peptide" evidence="2">
    <location>
        <begin position="1"/>
        <end position="21"/>
    </location>
</feature>
<feature type="chain" id="PRO_5016794792" description="GDSL lipase/acylhydrolase" evidence="2">
    <location>
        <begin position="22"/>
        <end position="304"/>
    </location>
</feature>
<gene>
    <name evidence="3" type="ORF">OH76DRAFT_1450781</name>
</gene>
<evidence type="ECO:0008006" key="5">
    <source>
        <dbReference type="Google" id="ProtNLM"/>
    </source>
</evidence>
<dbReference type="Gene3D" id="3.40.50.1110">
    <property type="entry name" value="SGNH hydrolase"/>
    <property type="match status" value="1"/>
</dbReference>
<sequence length="304" mass="32688">MHFTLFAVSAVVALAAPAALAAVQTVNSGAKAHSAIIAFGDSFSDNGNGSWAITNHTWPADPHYAGGRFSNGPVWIEYVAGNLSISLVDYAIGGATTSNALVQGYTGPGSTVPVPSVDQQVAGFLQNPPSNVSLANPLFVLFGGANDPLFDLNVTAAQSFHELMMSKAALQSAYPSADILLLSYPDLSRIPYDFYTDAQTKLKLRAFSYDLAGLLRHAQLRDKDLMYVDLIPLFANFEYYEMPTAYGLAPLGAYGSCLTGAYMETESVTVCGNPDEMVFWDEYHPTTHAHSWIAHLVLVSLGYR</sequence>
<dbReference type="OrthoDB" id="1600564at2759"/>
<dbReference type="GO" id="GO:0016788">
    <property type="term" value="F:hydrolase activity, acting on ester bonds"/>
    <property type="evidence" value="ECO:0007669"/>
    <property type="project" value="InterPro"/>
</dbReference>
<keyword evidence="1 2" id="KW-0732">Signal</keyword>
<dbReference type="Proteomes" id="UP000256964">
    <property type="component" value="Unassembled WGS sequence"/>
</dbReference>
<dbReference type="PANTHER" id="PTHR45642:SF139">
    <property type="entry name" value="SGNH HYDROLASE-TYPE ESTERASE DOMAIN-CONTAINING PROTEIN"/>
    <property type="match status" value="1"/>
</dbReference>
<evidence type="ECO:0000313" key="3">
    <source>
        <dbReference type="EMBL" id="RDX40351.1"/>
    </source>
</evidence>
<dbReference type="EMBL" id="KZ857562">
    <property type="protein sequence ID" value="RDX40351.1"/>
    <property type="molecule type" value="Genomic_DNA"/>
</dbReference>
<dbReference type="CDD" id="cd01846">
    <property type="entry name" value="fatty_acyltransferase_like"/>
    <property type="match status" value="1"/>
</dbReference>